<dbReference type="RefSeq" id="WP_179641299.1">
    <property type="nucleotide sequence ID" value="NZ_BAAAYY010000005.1"/>
</dbReference>
<dbReference type="EMBL" id="JACCCC010000001">
    <property type="protein sequence ID" value="NYE44997.1"/>
    <property type="molecule type" value="Genomic_DNA"/>
</dbReference>
<dbReference type="AlphaFoldDB" id="A0A852TNX9"/>
<feature type="region of interest" description="Disordered" evidence="1">
    <location>
        <begin position="1"/>
        <end position="38"/>
    </location>
</feature>
<name>A0A852TNX9_9ACTN</name>
<dbReference type="Proteomes" id="UP000589036">
    <property type="component" value="Unassembled WGS sequence"/>
</dbReference>
<feature type="compositionally biased region" description="Basic and acidic residues" evidence="1">
    <location>
        <begin position="28"/>
        <end position="38"/>
    </location>
</feature>
<evidence type="ECO:0000256" key="1">
    <source>
        <dbReference type="SAM" id="MobiDB-lite"/>
    </source>
</evidence>
<comment type="caution">
    <text evidence="2">The sequence shown here is derived from an EMBL/GenBank/DDBJ whole genome shotgun (WGS) entry which is preliminary data.</text>
</comment>
<feature type="region of interest" description="Disordered" evidence="1">
    <location>
        <begin position="112"/>
        <end position="159"/>
    </location>
</feature>
<accession>A0A852TNX9</accession>
<feature type="compositionally biased region" description="Basic and acidic residues" evidence="1">
    <location>
        <begin position="1"/>
        <end position="11"/>
    </location>
</feature>
<evidence type="ECO:0000313" key="2">
    <source>
        <dbReference type="EMBL" id="NYE44997.1"/>
    </source>
</evidence>
<keyword evidence="3" id="KW-1185">Reference proteome</keyword>
<gene>
    <name evidence="2" type="ORF">HDA32_000117</name>
</gene>
<evidence type="ECO:0000313" key="3">
    <source>
        <dbReference type="Proteomes" id="UP000589036"/>
    </source>
</evidence>
<organism evidence="2 3">
    <name type="scientific">Spinactinospora alkalitolerans</name>
    <dbReference type="NCBI Taxonomy" id="687207"/>
    <lineage>
        <taxon>Bacteria</taxon>
        <taxon>Bacillati</taxon>
        <taxon>Actinomycetota</taxon>
        <taxon>Actinomycetes</taxon>
        <taxon>Streptosporangiales</taxon>
        <taxon>Nocardiopsidaceae</taxon>
        <taxon>Spinactinospora</taxon>
    </lineage>
</organism>
<feature type="compositionally biased region" description="Basic and acidic residues" evidence="1">
    <location>
        <begin position="130"/>
        <end position="143"/>
    </location>
</feature>
<sequence length="159" mass="17311">MSDETTPREEATADVSAGEMADGPQDASKARREAQGLRTRLREAEAALEAAQSRLEAMQRAEVTRLAGEHLADGADLFVGGDVEMASLLADDGTVNAEAVAEAAKRVVEQRPHWAAPTRYDGPMTRTHKPREFGHLKSSRDPNNEGGGRTWTEAFRQVR</sequence>
<proteinExistence type="predicted"/>
<protein>
    <submittedName>
        <fullName evidence="2">Uncharacterized protein</fullName>
    </submittedName>
</protein>
<reference evidence="2 3" key="1">
    <citation type="submission" date="2020-07" db="EMBL/GenBank/DDBJ databases">
        <title>Sequencing the genomes of 1000 actinobacteria strains.</title>
        <authorList>
            <person name="Klenk H.-P."/>
        </authorList>
    </citation>
    <scope>NUCLEOTIDE SEQUENCE [LARGE SCALE GENOMIC DNA]</scope>
    <source>
        <strain evidence="2 3">CXB654</strain>
    </source>
</reference>